<comment type="caution">
    <text evidence="1">The sequence shown here is derived from an EMBL/GenBank/DDBJ whole genome shotgun (WGS) entry which is preliminary data.</text>
</comment>
<keyword evidence="2" id="KW-1185">Reference proteome</keyword>
<reference evidence="1 2" key="1">
    <citation type="submission" date="2018-10" db="EMBL/GenBank/DDBJ databases">
        <title>Draft Genome Sequence of Anaerotignum sp. KCTC 15736.</title>
        <authorList>
            <person name="Choi S.H."/>
            <person name="Kim J.S."/>
            <person name="Kang S.W."/>
            <person name="Lee J.S."/>
            <person name="Park S.H."/>
        </authorList>
    </citation>
    <scope>NUCLEOTIDE SEQUENCE [LARGE SCALE GENOMIC DNA]</scope>
    <source>
        <strain evidence="1 2">KCTC 15736</strain>
    </source>
</reference>
<dbReference type="EMBL" id="BHVZ01000004">
    <property type="protein sequence ID" value="GCB30021.1"/>
    <property type="molecule type" value="Genomic_DNA"/>
</dbReference>
<dbReference type="AlphaFoldDB" id="A0A401LEL6"/>
<proteinExistence type="predicted"/>
<evidence type="ECO:0008006" key="3">
    <source>
        <dbReference type="Google" id="ProtNLM"/>
    </source>
</evidence>
<evidence type="ECO:0000313" key="1">
    <source>
        <dbReference type="EMBL" id="GCB30021.1"/>
    </source>
</evidence>
<accession>A0A401LEL6</accession>
<name>A0A401LEL6_9FIRM</name>
<dbReference type="Proteomes" id="UP000287361">
    <property type="component" value="Unassembled WGS sequence"/>
</dbReference>
<sequence length="177" mass="20148">MRKTAVIAALLSFLVCLLAGYYAALWRGEQHPAETQAHAVLEEKKRIHAGTKIVYQYFYTQDRVMKKHIEPAPEFLQGLDLEQLKSIYTGWQVVFFSSEQVVLRCSIEGMSDEVYVLGEDDGFLAVFYEDGKKQLRLKERTELPLSALPDGEARQLQEGMRVIGEENLAKVLADFMS</sequence>
<dbReference type="OrthoDB" id="1912898at2"/>
<gene>
    <name evidence="1" type="ORF">KGMB03357_16820</name>
</gene>
<protein>
    <recommendedName>
        <fullName evidence="3">Bypass of forespore C C-terminal domain-containing protein</fullName>
    </recommendedName>
</protein>
<organism evidence="1 2">
    <name type="scientific">Anaerotignum faecicola</name>
    <dbReference type="NCBI Taxonomy" id="2358141"/>
    <lineage>
        <taxon>Bacteria</taxon>
        <taxon>Bacillati</taxon>
        <taxon>Bacillota</taxon>
        <taxon>Clostridia</taxon>
        <taxon>Lachnospirales</taxon>
        <taxon>Anaerotignaceae</taxon>
        <taxon>Anaerotignum</taxon>
    </lineage>
</organism>
<evidence type="ECO:0000313" key="2">
    <source>
        <dbReference type="Proteomes" id="UP000287361"/>
    </source>
</evidence>